<protein>
    <submittedName>
        <fullName evidence="7">YihY/virulence factor BrkB family protein</fullName>
    </submittedName>
</protein>
<proteinExistence type="predicted"/>
<comment type="subcellular location">
    <subcellularLocation>
        <location evidence="1">Cell membrane</location>
        <topology evidence="1">Multi-pass membrane protein</topology>
    </subcellularLocation>
</comment>
<feature type="transmembrane region" description="Helical" evidence="6">
    <location>
        <begin position="133"/>
        <end position="160"/>
    </location>
</feature>
<keyword evidence="2" id="KW-1003">Cell membrane</keyword>
<name>A0ABV8JC15_9BACL</name>
<dbReference type="PIRSF" id="PIRSF035875">
    <property type="entry name" value="RNase_BN"/>
    <property type="match status" value="1"/>
</dbReference>
<organism evidence="7 8">
    <name type="scientific">Salinithrix halophila</name>
    <dbReference type="NCBI Taxonomy" id="1485204"/>
    <lineage>
        <taxon>Bacteria</taxon>
        <taxon>Bacillati</taxon>
        <taxon>Bacillota</taxon>
        <taxon>Bacilli</taxon>
        <taxon>Bacillales</taxon>
        <taxon>Thermoactinomycetaceae</taxon>
        <taxon>Salinithrix</taxon>
    </lineage>
</organism>
<evidence type="ECO:0000256" key="6">
    <source>
        <dbReference type="SAM" id="Phobius"/>
    </source>
</evidence>
<keyword evidence="3 6" id="KW-0812">Transmembrane</keyword>
<dbReference type="EMBL" id="JBHSAP010000003">
    <property type="protein sequence ID" value="MFC4075355.1"/>
    <property type="molecule type" value="Genomic_DNA"/>
</dbReference>
<feature type="transmembrane region" description="Helical" evidence="6">
    <location>
        <begin position="211"/>
        <end position="232"/>
    </location>
</feature>
<dbReference type="PANTHER" id="PTHR30213">
    <property type="entry name" value="INNER MEMBRANE PROTEIN YHJD"/>
    <property type="match status" value="1"/>
</dbReference>
<dbReference type="PANTHER" id="PTHR30213:SF0">
    <property type="entry name" value="UPF0761 MEMBRANE PROTEIN YIHY"/>
    <property type="match status" value="1"/>
</dbReference>
<evidence type="ECO:0000256" key="4">
    <source>
        <dbReference type="ARBA" id="ARBA00022989"/>
    </source>
</evidence>
<evidence type="ECO:0000313" key="8">
    <source>
        <dbReference type="Proteomes" id="UP001595843"/>
    </source>
</evidence>
<sequence length="283" mass="31404">MTPEETKRKIWPVMKNVYRSVMDDGVIDLAAALAYYFLLSIFPLLIFIVSLLPYFSIDPDEAIRFVKEMVPRTAAESIDEPIREILSQRKGGLLSFSLLATLWIASNGVSAMIRMLNIAYQVEESRNIIRARLLSLALTVGIVLVFAVMLTLQVFGKLLFGYLDSALPLSVGTELLFGPLRWAAAVVVTVLVLIAIYQIAPNMRLPLREVVGGAIAATLGWHLISLGFSYYVNHFNNYSGTYGSLGGIIVLMVWFYLTALILIMGGVINAAVHQHRKERNGTH</sequence>
<evidence type="ECO:0000256" key="5">
    <source>
        <dbReference type="ARBA" id="ARBA00023136"/>
    </source>
</evidence>
<dbReference type="Pfam" id="PF03631">
    <property type="entry name" value="Virul_fac_BrkB"/>
    <property type="match status" value="1"/>
</dbReference>
<evidence type="ECO:0000313" key="7">
    <source>
        <dbReference type="EMBL" id="MFC4075355.1"/>
    </source>
</evidence>
<feature type="transmembrane region" description="Helical" evidence="6">
    <location>
        <begin position="180"/>
        <end position="199"/>
    </location>
</feature>
<comment type="caution">
    <text evidence="7">The sequence shown here is derived from an EMBL/GenBank/DDBJ whole genome shotgun (WGS) entry which is preliminary data.</text>
</comment>
<evidence type="ECO:0000256" key="3">
    <source>
        <dbReference type="ARBA" id="ARBA00022692"/>
    </source>
</evidence>
<dbReference type="Proteomes" id="UP001595843">
    <property type="component" value="Unassembled WGS sequence"/>
</dbReference>
<feature type="transmembrane region" description="Helical" evidence="6">
    <location>
        <begin position="244"/>
        <end position="272"/>
    </location>
</feature>
<gene>
    <name evidence="7" type="ORF">ACFOUO_00815</name>
</gene>
<keyword evidence="4 6" id="KW-1133">Transmembrane helix</keyword>
<reference evidence="8" key="1">
    <citation type="journal article" date="2019" name="Int. J. Syst. Evol. Microbiol.">
        <title>The Global Catalogue of Microorganisms (GCM) 10K type strain sequencing project: providing services to taxonomists for standard genome sequencing and annotation.</title>
        <authorList>
            <consortium name="The Broad Institute Genomics Platform"/>
            <consortium name="The Broad Institute Genome Sequencing Center for Infectious Disease"/>
            <person name="Wu L."/>
            <person name="Ma J."/>
        </authorList>
    </citation>
    <scope>NUCLEOTIDE SEQUENCE [LARGE SCALE GENOMIC DNA]</scope>
    <source>
        <strain evidence="8">IBRC-M 10813</strain>
    </source>
</reference>
<dbReference type="InterPro" id="IPR017039">
    <property type="entry name" value="Virul_fac_BrkB"/>
</dbReference>
<keyword evidence="8" id="KW-1185">Reference proteome</keyword>
<dbReference type="RefSeq" id="WP_380701184.1">
    <property type="nucleotide sequence ID" value="NZ_JBHSAP010000003.1"/>
</dbReference>
<feature type="transmembrane region" description="Helical" evidence="6">
    <location>
        <begin position="29"/>
        <end position="55"/>
    </location>
</feature>
<dbReference type="NCBIfam" id="TIGR00765">
    <property type="entry name" value="yihY_not_rbn"/>
    <property type="match status" value="1"/>
</dbReference>
<evidence type="ECO:0000256" key="1">
    <source>
        <dbReference type="ARBA" id="ARBA00004651"/>
    </source>
</evidence>
<feature type="transmembrane region" description="Helical" evidence="6">
    <location>
        <begin position="93"/>
        <end position="113"/>
    </location>
</feature>
<keyword evidence="5 6" id="KW-0472">Membrane</keyword>
<evidence type="ECO:0000256" key="2">
    <source>
        <dbReference type="ARBA" id="ARBA00022475"/>
    </source>
</evidence>
<accession>A0ABV8JC15</accession>